<evidence type="ECO:0000313" key="3">
    <source>
        <dbReference type="Proteomes" id="UP000054549"/>
    </source>
</evidence>
<dbReference type="HOGENOM" id="CLU_1570221_0_0_1"/>
<name>A0A0C2XMV1_AMAMK</name>
<dbReference type="AlphaFoldDB" id="A0A0C2XMV1"/>
<protein>
    <submittedName>
        <fullName evidence="2">Uncharacterized protein</fullName>
    </submittedName>
</protein>
<sequence>MVQSGATDCVEQPRARTRRSSCRERVPVPGWYVNLQGPNDQPRPIWRNLLPVISVRRVETACVRETTPTPPAPRPWHNSEPQPAWNNLELELDNPSVKNSPQDLPGWYVNAWGQNDQLRHTWRNLLPVVSVRRVENALTCETVLPLLLCQLLVHGTTTNHSLRGTTSSSK</sequence>
<reference evidence="2 3" key="1">
    <citation type="submission" date="2014-04" db="EMBL/GenBank/DDBJ databases">
        <title>Evolutionary Origins and Diversification of the Mycorrhizal Mutualists.</title>
        <authorList>
            <consortium name="DOE Joint Genome Institute"/>
            <consortium name="Mycorrhizal Genomics Consortium"/>
            <person name="Kohler A."/>
            <person name="Kuo A."/>
            <person name="Nagy L.G."/>
            <person name="Floudas D."/>
            <person name="Copeland A."/>
            <person name="Barry K.W."/>
            <person name="Cichocki N."/>
            <person name="Veneault-Fourrey C."/>
            <person name="LaButti K."/>
            <person name="Lindquist E.A."/>
            <person name="Lipzen A."/>
            <person name="Lundell T."/>
            <person name="Morin E."/>
            <person name="Murat C."/>
            <person name="Riley R."/>
            <person name="Ohm R."/>
            <person name="Sun H."/>
            <person name="Tunlid A."/>
            <person name="Henrissat B."/>
            <person name="Grigoriev I.V."/>
            <person name="Hibbett D.S."/>
            <person name="Martin F."/>
        </authorList>
    </citation>
    <scope>NUCLEOTIDE SEQUENCE [LARGE SCALE GENOMIC DNA]</scope>
    <source>
        <strain evidence="2 3">Koide BX008</strain>
    </source>
</reference>
<evidence type="ECO:0000256" key="1">
    <source>
        <dbReference type="SAM" id="MobiDB-lite"/>
    </source>
</evidence>
<accession>A0A0C2XMV1</accession>
<keyword evidence="3" id="KW-1185">Reference proteome</keyword>
<organism evidence="2 3">
    <name type="scientific">Amanita muscaria (strain Koide BX008)</name>
    <dbReference type="NCBI Taxonomy" id="946122"/>
    <lineage>
        <taxon>Eukaryota</taxon>
        <taxon>Fungi</taxon>
        <taxon>Dikarya</taxon>
        <taxon>Basidiomycota</taxon>
        <taxon>Agaricomycotina</taxon>
        <taxon>Agaricomycetes</taxon>
        <taxon>Agaricomycetidae</taxon>
        <taxon>Agaricales</taxon>
        <taxon>Pluteineae</taxon>
        <taxon>Amanitaceae</taxon>
        <taxon>Amanita</taxon>
    </lineage>
</organism>
<evidence type="ECO:0000313" key="2">
    <source>
        <dbReference type="EMBL" id="KIL70468.1"/>
    </source>
</evidence>
<feature type="region of interest" description="Disordered" evidence="1">
    <location>
        <begin position="1"/>
        <end position="21"/>
    </location>
</feature>
<proteinExistence type="predicted"/>
<dbReference type="InParanoid" id="A0A0C2XMV1"/>
<dbReference type="EMBL" id="KN818224">
    <property type="protein sequence ID" value="KIL70468.1"/>
    <property type="molecule type" value="Genomic_DNA"/>
</dbReference>
<gene>
    <name evidence="2" type="ORF">M378DRAFT_624990</name>
</gene>
<dbReference type="Proteomes" id="UP000054549">
    <property type="component" value="Unassembled WGS sequence"/>
</dbReference>